<dbReference type="Proteomes" id="UP000681967">
    <property type="component" value="Unassembled WGS sequence"/>
</dbReference>
<evidence type="ECO:0000313" key="3">
    <source>
        <dbReference type="EMBL" id="CAF4583098.1"/>
    </source>
</evidence>
<feature type="non-terminal residue" evidence="2">
    <location>
        <position position="59"/>
    </location>
</feature>
<dbReference type="AlphaFoldDB" id="A0A8S2YDA2"/>
<sequence>MTDKSEKQFDLQRFTNPSDTKRLLEAMNSGVGLRVPADTSSSPITTNDQTNLNQQMPTQ</sequence>
<dbReference type="EMBL" id="CAJOBH010087947">
    <property type="protein sequence ID" value="CAF4550072.1"/>
    <property type="molecule type" value="Genomic_DNA"/>
</dbReference>
<name>A0A8S2YDA2_9BILA</name>
<evidence type="ECO:0000313" key="4">
    <source>
        <dbReference type="EMBL" id="CAF4638822.1"/>
    </source>
</evidence>
<gene>
    <name evidence="2" type="ORF">BYL167_LOCUS38064</name>
    <name evidence="4" type="ORF">BYL167_LOCUS41681</name>
    <name evidence="3" type="ORF">GIL414_LOCUS38167</name>
    <name evidence="5" type="ORF">GIL414_LOCUS56877</name>
</gene>
<feature type="region of interest" description="Disordered" evidence="1">
    <location>
        <begin position="31"/>
        <end position="59"/>
    </location>
</feature>
<dbReference type="EMBL" id="CAJOBJ010205287">
    <property type="protein sequence ID" value="CAF4995023.1"/>
    <property type="molecule type" value="Genomic_DNA"/>
</dbReference>
<evidence type="ECO:0000256" key="1">
    <source>
        <dbReference type="SAM" id="MobiDB-lite"/>
    </source>
</evidence>
<evidence type="ECO:0000313" key="5">
    <source>
        <dbReference type="EMBL" id="CAF4995023.1"/>
    </source>
</evidence>
<accession>A0A8S2YDA2</accession>
<evidence type="ECO:0000313" key="6">
    <source>
        <dbReference type="Proteomes" id="UP000681967"/>
    </source>
</evidence>
<feature type="compositionally biased region" description="Polar residues" evidence="1">
    <location>
        <begin position="38"/>
        <end position="59"/>
    </location>
</feature>
<comment type="caution">
    <text evidence="2">The sequence shown here is derived from an EMBL/GenBank/DDBJ whole genome shotgun (WGS) entry which is preliminary data.</text>
</comment>
<organism evidence="2 6">
    <name type="scientific">Rotaria magnacalcarata</name>
    <dbReference type="NCBI Taxonomy" id="392030"/>
    <lineage>
        <taxon>Eukaryota</taxon>
        <taxon>Metazoa</taxon>
        <taxon>Spiralia</taxon>
        <taxon>Gnathifera</taxon>
        <taxon>Rotifera</taxon>
        <taxon>Eurotatoria</taxon>
        <taxon>Bdelloidea</taxon>
        <taxon>Philodinida</taxon>
        <taxon>Philodinidae</taxon>
        <taxon>Rotaria</taxon>
    </lineage>
</organism>
<dbReference type="EMBL" id="CAJOBH010106292">
    <property type="protein sequence ID" value="CAF4638822.1"/>
    <property type="molecule type" value="Genomic_DNA"/>
</dbReference>
<dbReference type="Proteomes" id="UP000681720">
    <property type="component" value="Unassembled WGS sequence"/>
</dbReference>
<protein>
    <submittedName>
        <fullName evidence="2">Uncharacterized protein</fullName>
    </submittedName>
</protein>
<reference evidence="2" key="1">
    <citation type="submission" date="2021-02" db="EMBL/GenBank/DDBJ databases">
        <authorList>
            <person name="Nowell W R."/>
        </authorList>
    </citation>
    <scope>NUCLEOTIDE SEQUENCE</scope>
</reference>
<proteinExistence type="predicted"/>
<evidence type="ECO:0000313" key="2">
    <source>
        <dbReference type="EMBL" id="CAF4550072.1"/>
    </source>
</evidence>
<dbReference type="EMBL" id="CAJOBJ010100015">
    <property type="protein sequence ID" value="CAF4583098.1"/>
    <property type="molecule type" value="Genomic_DNA"/>
</dbReference>